<dbReference type="PANTHER" id="PTHR43790">
    <property type="entry name" value="CARBOHYDRATE TRANSPORT ATP-BINDING PROTEIN MG119-RELATED"/>
    <property type="match status" value="1"/>
</dbReference>
<evidence type="ECO:0000256" key="2">
    <source>
        <dbReference type="ARBA" id="ARBA00022448"/>
    </source>
</evidence>
<dbReference type="InterPro" id="IPR017871">
    <property type="entry name" value="ABC_transporter-like_CS"/>
</dbReference>
<dbReference type="InterPro" id="IPR003593">
    <property type="entry name" value="AAA+_ATPase"/>
</dbReference>
<dbReference type="KEGG" id="tpav:HRQ91_04145"/>
<evidence type="ECO:0000256" key="9">
    <source>
        <dbReference type="ARBA" id="ARBA00023136"/>
    </source>
</evidence>
<dbReference type="FunFam" id="3.40.50.300:FF:000127">
    <property type="entry name" value="Ribose import ATP-binding protein RbsA"/>
    <property type="match status" value="1"/>
</dbReference>
<dbReference type="SMART" id="SM00382">
    <property type="entry name" value="AAA"/>
    <property type="match status" value="1"/>
</dbReference>
<proteinExistence type="predicted"/>
<keyword evidence="5" id="KW-0677">Repeat</keyword>
<keyword evidence="12" id="KW-1185">Reference proteome</keyword>
<sequence length="519" mass="56924">MDYSDPGKKNLIEMLGITKAFPGVVANDNITLTVQENEVLALLGENGAGKSTLMSILFGSYEPDSGVIKIRGKTVRIDDPNVATALGIGMVHQHFKLVHNYTVAENIVLGYEPRTKFGFLDLKSAEKKVFELSEKYGLKVDPKDKIEDITVGMQQRVEILKVLYRSADIIIFDEPTAVLTPQEIDDLILIIKRLKAEGKTIIIITHKLQEIKAVAERCTVLRRGKVISTVKVADVSEQDLAEMMVGRAVKFKIEKRPPKFGDVKLLLDKICVKNSRGQIAVRDLSLDVRAGEIVGVAGVDGNGQSELLFGITGMMPLADGKIYINGVDVSKYSIRKRIEAGLGYIPEDRQKHALIADFSLAENIAIKNYYLPPYTKNGCVLVEDEMKNKAESLIEAFDIRAAQGAVTKAGSMSGGNQQKAIVAREVDMGGGVLVIAQPTRGLDVGAIEYIHNRIIEERDKGRAILLISFELDEIMNLCDRIATISKGMIAGIFNAGEVTEREIGIMMAGSKDKHSERIA</sequence>
<dbReference type="GO" id="GO:0005886">
    <property type="term" value="C:plasma membrane"/>
    <property type="evidence" value="ECO:0007669"/>
    <property type="project" value="UniProtKB-SubCell"/>
</dbReference>
<organism evidence="11 12">
    <name type="scientific">Treponema parvum</name>
    <dbReference type="NCBI Taxonomy" id="138851"/>
    <lineage>
        <taxon>Bacteria</taxon>
        <taxon>Pseudomonadati</taxon>
        <taxon>Spirochaetota</taxon>
        <taxon>Spirochaetia</taxon>
        <taxon>Spirochaetales</taxon>
        <taxon>Treponemataceae</taxon>
        <taxon>Treponema</taxon>
    </lineage>
</organism>
<keyword evidence="7 11" id="KW-0067">ATP-binding</keyword>
<dbReference type="Pfam" id="PF00005">
    <property type="entry name" value="ABC_tran"/>
    <property type="match status" value="2"/>
</dbReference>
<feature type="domain" description="ABC transporter" evidence="10">
    <location>
        <begin position="12"/>
        <end position="248"/>
    </location>
</feature>
<keyword evidence="6" id="KW-0547">Nucleotide-binding</keyword>
<keyword evidence="9" id="KW-0472">Membrane</keyword>
<dbReference type="CDD" id="cd03215">
    <property type="entry name" value="ABC_Carb_Monos_II"/>
    <property type="match status" value="1"/>
</dbReference>
<keyword evidence="3" id="KW-1003">Cell membrane</keyword>
<evidence type="ECO:0000313" key="11">
    <source>
        <dbReference type="EMBL" id="QTQ13712.1"/>
    </source>
</evidence>
<dbReference type="GO" id="GO:0005524">
    <property type="term" value="F:ATP binding"/>
    <property type="evidence" value="ECO:0007669"/>
    <property type="project" value="UniProtKB-KW"/>
</dbReference>
<dbReference type="AlphaFoldDB" id="A0A975F3K0"/>
<feature type="domain" description="ABC transporter" evidence="10">
    <location>
        <begin position="265"/>
        <end position="511"/>
    </location>
</feature>
<evidence type="ECO:0000256" key="6">
    <source>
        <dbReference type="ARBA" id="ARBA00022741"/>
    </source>
</evidence>
<evidence type="ECO:0000256" key="5">
    <source>
        <dbReference type="ARBA" id="ARBA00022737"/>
    </source>
</evidence>
<keyword evidence="4" id="KW-0762">Sugar transport</keyword>
<dbReference type="PROSITE" id="PS00211">
    <property type="entry name" value="ABC_TRANSPORTER_1"/>
    <property type="match status" value="1"/>
</dbReference>
<evidence type="ECO:0000313" key="12">
    <source>
        <dbReference type="Proteomes" id="UP000671908"/>
    </source>
</evidence>
<comment type="subcellular location">
    <subcellularLocation>
        <location evidence="1">Cell membrane</location>
        <topology evidence="1">Peripheral membrane protein</topology>
    </subcellularLocation>
</comment>
<gene>
    <name evidence="11" type="ORF">HRQ91_04145</name>
</gene>
<evidence type="ECO:0000256" key="4">
    <source>
        <dbReference type="ARBA" id="ARBA00022597"/>
    </source>
</evidence>
<dbReference type="PANTHER" id="PTHR43790:SF4">
    <property type="entry name" value="GUANOSINE IMPORT ATP-BINDING PROTEIN NUPO"/>
    <property type="match status" value="1"/>
</dbReference>
<dbReference type="InterPro" id="IPR050107">
    <property type="entry name" value="ABC_carbohydrate_import_ATPase"/>
</dbReference>
<dbReference type="CDD" id="cd03216">
    <property type="entry name" value="ABC_Carb_Monos_I"/>
    <property type="match status" value="1"/>
</dbReference>
<evidence type="ECO:0000256" key="3">
    <source>
        <dbReference type="ARBA" id="ARBA00022475"/>
    </source>
</evidence>
<evidence type="ECO:0000256" key="7">
    <source>
        <dbReference type="ARBA" id="ARBA00022840"/>
    </source>
</evidence>
<dbReference type="EMBL" id="CP054142">
    <property type="protein sequence ID" value="QTQ13712.1"/>
    <property type="molecule type" value="Genomic_DNA"/>
</dbReference>
<protein>
    <submittedName>
        <fullName evidence="11">ABC transporter ATP-binding protein</fullName>
    </submittedName>
</protein>
<dbReference type="Gene3D" id="3.40.50.300">
    <property type="entry name" value="P-loop containing nucleotide triphosphate hydrolases"/>
    <property type="match status" value="2"/>
</dbReference>
<evidence type="ECO:0000256" key="8">
    <source>
        <dbReference type="ARBA" id="ARBA00022967"/>
    </source>
</evidence>
<dbReference type="PROSITE" id="PS50893">
    <property type="entry name" value="ABC_TRANSPORTER_2"/>
    <property type="match status" value="2"/>
</dbReference>
<dbReference type="InterPro" id="IPR027417">
    <property type="entry name" value="P-loop_NTPase"/>
</dbReference>
<reference evidence="11 12" key="1">
    <citation type="journal article" date="2021" name="Microbiol. Resour. Announc.">
        <title>Complete Genome Sequences of Three Human Oral Treponema parvum Isolates.</title>
        <authorList>
            <person name="Zeng H."/>
            <person name="Watt R.M."/>
        </authorList>
    </citation>
    <scope>NUCLEOTIDE SEQUENCE [LARGE SCALE GENOMIC DNA]</scope>
    <source>
        <strain evidence="11 12">ATCC 700770</strain>
    </source>
</reference>
<evidence type="ECO:0000259" key="10">
    <source>
        <dbReference type="PROSITE" id="PS50893"/>
    </source>
</evidence>
<accession>A0A975F3K0</accession>
<dbReference type="GO" id="GO:0016887">
    <property type="term" value="F:ATP hydrolysis activity"/>
    <property type="evidence" value="ECO:0007669"/>
    <property type="project" value="InterPro"/>
</dbReference>
<dbReference type="InterPro" id="IPR003439">
    <property type="entry name" value="ABC_transporter-like_ATP-bd"/>
</dbReference>
<evidence type="ECO:0000256" key="1">
    <source>
        <dbReference type="ARBA" id="ARBA00004202"/>
    </source>
</evidence>
<dbReference type="Proteomes" id="UP000671908">
    <property type="component" value="Chromosome"/>
</dbReference>
<name>A0A975F3K0_9SPIR</name>
<dbReference type="RefSeq" id="WP_210120395.1">
    <property type="nucleotide sequence ID" value="NZ_CP054142.1"/>
</dbReference>
<keyword evidence="2" id="KW-0813">Transport</keyword>
<dbReference type="SUPFAM" id="SSF52540">
    <property type="entry name" value="P-loop containing nucleoside triphosphate hydrolases"/>
    <property type="match status" value="2"/>
</dbReference>
<keyword evidence="8" id="KW-1278">Translocase</keyword>